<sequence length="742" mass="84174">MESGKKILDNIKNYRPVVNLWSSVRIKFIVIIVTILLVVITSVAAALAIAIIRPYKNLLSNSLLLQTKILLDNLELRVQNRFLNSSQEDFDFLLLNRVTFPEAKYVVVTGRNPDASQEGIHYVLATDYPDITKLINTNRYIPGVSQFHPEGIGEILQKLMHINNEATALVHQHLESIELLTAEMQGLEMQRRDPYVLKRQTEIQANIRYLEAKLQAQLSVLADQGFGSYPDYSIENLSKNRTEYLFYEPILYYNAENPQENVQGIVFVDVSVEGLLEKISEQQNRLIRLIVEISLVVLTAGIFTAWFLSSIFVRPLGLLAAHVALIRDTDDKEKLAGKSVKVTSRDEFGMLGTTINDMTERLAAAAALSKDLRVGKEIQKMFIPLDLSSSGRKLTTGSHRDSYSEFFGYYEGAHGVSGDYFDYRKLDSYHYAVIKCDVAGKGVPAALIMVEVATLFQSYFQNWNYKRDGYNLSSIVMRINDVIESHGFTGRFAAFSLCIINMRVGDAYFCNAGDNVVHIYDKQAKRLKSYTLRSGSAAGAFSSEMISLNGGYPVEKIHLNCGDILFLYTDGIEESKRKLRVPISKSKDDSDLVLSTEKENDSHLLGIDSETLGNDRVEAIIEAVFARKKFVLKKRQSDFIYEQMDFDFSSCNGTIEEAVLALISVEKVFRMYKDSSAQPFDCVQVDKKIDTFLSKYFLQYDIYASDKVPQPIYDEYFYYKRVKEDIQYDDLTILGIARRVPV</sequence>
<dbReference type="Proteomes" id="UP000014605">
    <property type="component" value="Unassembled WGS sequence"/>
</dbReference>
<feature type="transmembrane region" description="Helical" evidence="2">
    <location>
        <begin position="28"/>
        <end position="52"/>
    </location>
</feature>
<keyword evidence="2" id="KW-0472">Membrane</keyword>
<dbReference type="PATRIC" id="fig|1125702.3.peg.2489"/>
<dbReference type="PANTHER" id="PTHR43156">
    <property type="entry name" value="STAGE II SPORULATION PROTEIN E-RELATED"/>
    <property type="match status" value="1"/>
</dbReference>
<dbReference type="AlphaFoldDB" id="S3L8Q4"/>
<dbReference type="Pfam" id="PF07228">
    <property type="entry name" value="SpoIIE"/>
    <property type="match status" value="1"/>
</dbReference>
<comment type="caution">
    <text evidence="4">The sequence shown here is derived from an EMBL/GenBank/DDBJ whole genome shotgun (WGS) entry which is preliminary data.</text>
</comment>
<dbReference type="InterPro" id="IPR052016">
    <property type="entry name" value="Bact_Sigma-Reg"/>
</dbReference>
<keyword evidence="5" id="KW-1185">Reference proteome</keyword>
<dbReference type="CDD" id="cd06225">
    <property type="entry name" value="HAMP"/>
    <property type="match status" value="1"/>
</dbReference>
<dbReference type="InterPro" id="IPR036457">
    <property type="entry name" value="PPM-type-like_dom_sf"/>
</dbReference>
<organism evidence="4 5">
    <name type="scientific">Treponema vincentii F0403</name>
    <dbReference type="NCBI Taxonomy" id="1125702"/>
    <lineage>
        <taxon>Bacteria</taxon>
        <taxon>Pseudomonadati</taxon>
        <taxon>Spirochaetota</taxon>
        <taxon>Spirochaetia</taxon>
        <taxon>Spirochaetales</taxon>
        <taxon>Treponemataceae</taxon>
        <taxon>Treponema</taxon>
    </lineage>
</organism>
<accession>S3L8Q4</accession>
<dbReference type="Pfam" id="PF00672">
    <property type="entry name" value="HAMP"/>
    <property type="match status" value="1"/>
</dbReference>
<keyword evidence="2" id="KW-1133">Transmembrane helix</keyword>
<evidence type="ECO:0000259" key="3">
    <source>
        <dbReference type="PROSITE" id="PS50885"/>
    </source>
</evidence>
<dbReference type="PANTHER" id="PTHR43156:SF2">
    <property type="entry name" value="STAGE II SPORULATION PROTEIN E"/>
    <property type="match status" value="1"/>
</dbReference>
<feature type="transmembrane region" description="Helical" evidence="2">
    <location>
        <begin position="286"/>
        <end position="308"/>
    </location>
</feature>
<evidence type="ECO:0000313" key="4">
    <source>
        <dbReference type="EMBL" id="EPF45776.1"/>
    </source>
</evidence>
<feature type="domain" description="HAMP" evidence="3">
    <location>
        <begin position="310"/>
        <end position="367"/>
    </location>
</feature>
<evidence type="ECO:0000256" key="1">
    <source>
        <dbReference type="ARBA" id="ARBA00022801"/>
    </source>
</evidence>
<keyword evidence="1" id="KW-0378">Hydrolase</keyword>
<name>S3L8Q4_9SPIR</name>
<dbReference type="Gene3D" id="3.60.40.10">
    <property type="entry name" value="PPM-type phosphatase domain"/>
    <property type="match status" value="1"/>
</dbReference>
<dbReference type="Gene3D" id="6.10.340.10">
    <property type="match status" value="1"/>
</dbReference>
<keyword evidence="2" id="KW-0812">Transmembrane</keyword>
<protein>
    <recommendedName>
        <fullName evidence="3">HAMP domain-containing protein</fullName>
    </recommendedName>
</protein>
<evidence type="ECO:0000313" key="5">
    <source>
        <dbReference type="Proteomes" id="UP000014605"/>
    </source>
</evidence>
<dbReference type="InterPro" id="IPR001932">
    <property type="entry name" value="PPM-type_phosphatase-like_dom"/>
</dbReference>
<dbReference type="GO" id="GO:0016020">
    <property type="term" value="C:membrane"/>
    <property type="evidence" value="ECO:0007669"/>
    <property type="project" value="InterPro"/>
</dbReference>
<dbReference type="GO" id="GO:0007165">
    <property type="term" value="P:signal transduction"/>
    <property type="evidence" value="ECO:0007669"/>
    <property type="project" value="InterPro"/>
</dbReference>
<gene>
    <name evidence="4" type="ORF">HMPREF1222_02405</name>
</gene>
<dbReference type="GO" id="GO:0016791">
    <property type="term" value="F:phosphatase activity"/>
    <property type="evidence" value="ECO:0007669"/>
    <property type="project" value="TreeGrafter"/>
</dbReference>
<reference evidence="4 5" key="1">
    <citation type="submission" date="2013-04" db="EMBL/GenBank/DDBJ databases">
        <title>The Genome Sequence of Treponema vincentii F0403.</title>
        <authorList>
            <consortium name="The Broad Institute Genomics Platform"/>
            <person name="Earl A."/>
            <person name="Ward D."/>
            <person name="Feldgarden M."/>
            <person name="Gevers D."/>
            <person name="Leonetti C."/>
            <person name="Izard J."/>
            <person name="Walker B."/>
            <person name="Young S."/>
            <person name="Zeng Q."/>
            <person name="Gargeya S."/>
            <person name="Fitzgerald M."/>
            <person name="Haas B."/>
            <person name="Abouelleil A."/>
            <person name="Allen A.W."/>
            <person name="Alvarado L."/>
            <person name="Arachchi H.M."/>
            <person name="Berlin A.M."/>
            <person name="Chapman S.B."/>
            <person name="Gainer-Dewar J."/>
            <person name="Goldberg J."/>
            <person name="Griggs A."/>
            <person name="Gujja S."/>
            <person name="Hansen M."/>
            <person name="Howarth C."/>
            <person name="Imamovic A."/>
            <person name="Ireland A."/>
            <person name="Larimer J."/>
            <person name="McCowan C."/>
            <person name="Murphy C."/>
            <person name="Pearson M."/>
            <person name="Poon T.W."/>
            <person name="Priest M."/>
            <person name="Roberts A."/>
            <person name="Saif S."/>
            <person name="Shea T."/>
            <person name="Sisk P."/>
            <person name="Sykes S."/>
            <person name="Wortman J."/>
            <person name="Nusbaum C."/>
            <person name="Birren B."/>
        </authorList>
    </citation>
    <scope>NUCLEOTIDE SEQUENCE [LARGE SCALE GENOMIC DNA]</scope>
    <source>
        <strain evidence="4 5">F0403</strain>
    </source>
</reference>
<evidence type="ECO:0000256" key="2">
    <source>
        <dbReference type="SAM" id="Phobius"/>
    </source>
</evidence>
<dbReference type="RefSeq" id="WP_016519585.1">
    <property type="nucleotide sequence ID" value="NZ_KE332514.1"/>
</dbReference>
<dbReference type="PROSITE" id="PS50885">
    <property type="entry name" value="HAMP"/>
    <property type="match status" value="1"/>
</dbReference>
<dbReference type="HOGENOM" id="CLU_333971_0_0_12"/>
<dbReference type="GeneID" id="301462500"/>
<proteinExistence type="predicted"/>
<dbReference type="EMBL" id="ATFC01000013">
    <property type="protein sequence ID" value="EPF45776.1"/>
    <property type="molecule type" value="Genomic_DNA"/>
</dbReference>
<dbReference type="SMART" id="SM00304">
    <property type="entry name" value="HAMP"/>
    <property type="match status" value="1"/>
</dbReference>
<dbReference type="SMART" id="SM00331">
    <property type="entry name" value="PP2C_SIG"/>
    <property type="match status" value="1"/>
</dbReference>
<dbReference type="InterPro" id="IPR003660">
    <property type="entry name" value="HAMP_dom"/>
</dbReference>